<name>A0A7D3V7J9_9VIRU</name>
<protein>
    <submittedName>
        <fullName evidence="1">Uncharacterized protein</fullName>
    </submittedName>
</protein>
<reference evidence="1 2" key="1">
    <citation type="submission" date="2020-04" db="EMBL/GenBank/DDBJ databases">
        <title>Advantages and limits of metagenomic assembly and binning of a giant virus.</title>
        <authorList>
            <person name="Schulz F."/>
            <person name="Andreani J."/>
            <person name="Francis R."/>
            <person name="Boudjemaa H."/>
            <person name="Bou Khalil J.Y."/>
            <person name="Lee J."/>
            <person name="La Scola B."/>
            <person name="Woyke T."/>
        </authorList>
    </citation>
    <scope>NUCLEOTIDE SEQUENCE [LARGE SCALE GENOMIC DNA]</scope>
    <source>
        <strain evidence="1 2">FV1/VV64</strain>
    </source>
</reference>
<accession>A0A7D3V7J9</accession>
<evidence type="ECO:0000313" key="1">
    <source>
        <dbReference type="EMBL" id="QKF93956.1"/>
    </source>
</evidence>
<evidence type="ECO:0000313" key="2">
    <source>
        <dbReference type="Proteomes" id="UP001162001"/>
    </source>
</evidence>
<dbReference type="EMBL" id="MT418680">
    <property type="protein sequence ID" value="QKF93956.1"/>
    <property type="molecule type" value="Genomic_DNA"/>
</dbReference>
<gene>
    <name evidence="1" type="ORF">Fadolivirus_1_498</name>
</gene>
<organism evidence="1 2">
    <name type="scientific">Fadolivirus FV1/VV64</name>
    <dbReference type="NCBI Taxonomy" id="3070911"/>
    <lineage>
        <taxon>Viruses</taxon>
        <taxon>Varidnaviria</taxon>
        <taxon>Bamfordvirae</taxon>
        <taxon>Nucleocytoviricota</taxon>
        <taxon>Megaviricetes</taxon>
        <taxon>Imitervirales</taxon>
        <taxon>Mimiviridae</taxon>
        <taxon>Klosneuvirinae</taxon>
        <taxon>Fadolivirus</taxon>
        <taxon>Fadolivirus algeromassiliense</taxon>
    </lineage>
</organism>
<keyword evidence="2" id="KW-1185">Reference proteome</keyword>
<proteinExistence type="predicted"/>
<dbReference type="Proteomes" id="UP001162001">
    <property type="component" value="Segment"/>
</dbReference>
<sequence>MDLVSGLAVVGSYMNNREVPTHDKINTLRIKRNPINGNNIYNNAKYWEYKKYVDNLANERYKLARDPMKTGVIPNFYNQLQVVEKRKEVARQEYLRQKKARKEYLSKIKEKKIEGFNVGNEENKLFTEEKTKSFFHNINKVKTEIIVLIIVLILLF</sequence>